<proteinExistence type="predicted"/>
<sequence length="217" mass="24545">MDKKQQDNTDIGSQRHLDIRFLKIVDTVLKANKLAGVKPSNDSALSSLITSDRSIIAKIRNGSRSCNAILMERLATFFDLDYNCFFRDIDDIYYVPKPVTQPGKKVVKNSAKGATTIQIKRGDMKGNVYSGEIKNNIGKVVNLIPKDVQSKYENLLEDLYGGVTQLGTDLEQRTEDIKKISSDSEKKIRQLQKELEEEKAKKNEITEKYIALLEKKS</sequence>
<dbReference type="Proteomes" id="UP001172082">
    <property type="component" value="Unassembled WGS sequence"/>
</dbReference>
<reference evidence="2" key="1">
    <citation type="submission" date="2023-06" db="EMBL/GenBank/DDBJ databases">
        <title>Genomic of Parafulvivirga corallium.</title>
        <authorList>
            <person name="Wang G."/>
        </authorList>
    </citation>
    <scope>NUCLEOTIDE SEQUENCE</scope>
    <source>
        <strain evidence="2">BMA10</strain>
    </source>
</reference>
<keyword evidence="3" id="KW-1185">Reference proteome</keyword>
<protein>
    <recommendedName>
        <fullName evidence="4">HTH cro/C1-type domain-containing protein</fullName>
    </recommendedName>
</protein>
<gene>
    <name evidence="2" type="ORF">QQ008_07275</name>
</gene>
<evidence type="ECO:0000313" key="2">
    <source>
        <dbReference type="EMBL" id="MDN5201155.1"/>
    </source>
</evidence>
<keyword evidence="1" id="KW-0175">Coiled coil</keyword>
<evidence type="ECO:0000313" key="3">
    <source>
        <dbReference type="Proteomes" id="UP001172082"/>
    </source>
</evidence>
<feature type="coiled-coil region" evidence="1">
    <location>
        <begin position="181"/>
        <end position="215"/>
    </location>
</feature>
<dbReference type="RefSeq" id="WP_346751181.1">
    <property type="nucleotide sequence ID" value="NZ_JAUJEA010000002.1"/>
</dbReference>
<comment type="caution">
    <text evidence="2">The sequence shown here is derived from an EMBL/GenBank/DDBJ whole genome shotgun (WGS) entry which is preliminary data.</text>
</comment>
<name>A0ABT8KKB5_9BACT</name>
<organism evidence="2 3">
    <name type="scientific">Splendidivirga corallicola</name>
    <dbReference type="NCBI Taxonomy" id="3051826"/>
    <lineage>
        <taxon>Bacteria</taxon>
        <taxon>Pseudomonadati</taxon>
        <taxon>Bacteroidota</taxon>
        <taxon>Cytophagia</taxon>
        <taxon>Cytophagales</taxon>
        <taxon>Splendidivirgaceae</taxon>
        <taxon>Splendidivirga</taxon>
    </lineage>
</organism>
<evidence type="ECO:0008006" key="4">
    <source>
        <dbReference type="Google" id="ProtNLM"/>
    </source>
</evidence>
<evidence type="ECO:0000256" key="1">
    <source>
        <dbReference type="SAM" id="Coils"/>
    </source>
</evidence>
<accession>A0ABT8KKB5</accession>
<dbReference type="EMBL" id="JAUJEA010000002">
    <property type="protein sequence ID" value="MDN5201155.1"/>
    <property type="molecule type" value="Genomic_DNA"/>
</dbReference>